<dbReference type="GO" id="GO:0020037">
    <property type="term" value="F:heme binding"/>
    <property type="evidence" value="ECO:0007669"/>
    <property type="project" value="InterPro"/>
</dbReference>
<dbReference type="SUPFAM" id="SSF82093">
    <property type="entry name" value="Heme chaperone CcmE"/>
    <property type="match status" value="1"/>
</dbReference>
<feature type="transmembrane region" description="Helical" evidence="3">
    <location>
        <begin position="74"/>
        <end position="95"/>
    </location>
</feature>
<proteinExistence type="predicted"/>
<keyword evidence="2 3" id="KW-0472">Membrane</keyword>
<keyword evidence="3" id="KW-1133">Transmembrane helix</keyword>
<keyword evidence="3" id="KW-0812">Transmembrane</keyword>
<dbReference type="Gene3D" id="2.40.50.140">
    <property type="entry name" value="Nucleic acid-binding proteins"/>
    <property type="match status" value="1"/>
</dbReference>
<protein>
    <submittedName>
        <fullName evidence="5">Unannotated protein</fullName>
    </submittedName>
</protein>
<dbReference type="EMBL" id="CAEZYG010000019">
    <property type="protein sequence ID" value="CAB4705048.1"/>
    <property type="molecule type" value="Genomic_DNA"/>
</dbReference>
<reference evidence="5" key="1">
    <citation type="submission" date="2020-05" db="EMBL/GenBank/DDBJ databases">
        <authorList>
            <person name="Chiriac C."/>
            <person name="Salcher M."/>
            <person name="Ghai R."/>
            <person name="Kavagutti S V."/>
        </authorList>
    </citation>
    <scope>NUCLEOTIDE SEQUENCE</scope>
</reference>
<sequence>MNALRKEVNHERCRLHFARVRRYVRFNYWPSCIYVDARTKIVASGARQGQALDLTPRTSADNAPLAPRKRKTKWGYVAVLVLIVVGGGVIVSRFLTSAIDYYCNVDEIGVREGCEADRRIRVQGTVEEGSLAADSGTTNFIMIYNNKELAVTYAGDPGGIFQECIPVVVHGRLTGKVFEANRIEVKHSNEYVADNAQRIDDAESQACSPIAG</sequence>
<dbReference type="EMBL" id="CAEZWB010000055">
    <property type="protein sequence ID" value="CAB4646419.1"/>
    <property type="molecule type" value="Genomic_DNA"/>
</dbReference>
<dbReference type="InterPro" id="IPR004329">
    <property type="entry name" value="CcmE"/>
</dbReference>
<comment type="subcellular location">
    <subcellularLocation>
        <location evidence="1">Membrane</location>
    </subcellularLocation>
</comment>
<evidence type="ECO:0000313" key="5">
    <source>
        <dbReference type="EMBL" id="CAB4705048.1"/>
    </source>
</evidence>
<dbReference type="GO" id="GO:0017004">
    <property type="term" value="P:cytochrome complex assembly"/>
    <property type="evidence" value="ECO:0007669"/>
    <property type="project" value="InterPro"/>
</dbReference>
<dbReference type="InterPro" id="IPR012340">
    <property type="entry name" value="NA-bd_OB-fold"/>
</dbReference>
<dbReference type="InterPro" id="IPR036127">
    <property type="entry name" value="CcmE-like_sf"/>
</dbReference>
<evidence type="ECO:0000313" key="4">
    <source>
        <dbReference type="EMBL" id="CAB4646419.1"/>
    </source>
</evidence>
<dbReference type="Pfam" id="PF03100">
    <property type="entry name" value="CcmE"/>
    <property type="match status" value="1"/>
</dbReference>
<dbReference type="GO" id="GO:0005886">
    <property type="term" value="C:plasma membrane"/>
    <property type="evidence" value="ECO:0007669"/>
    <property type="project" value="InterPro"/>
</dbReference>
<dbReference type="AlphaFoldDB" id="A0A6J6Q8A6"/>
<name>A0A6J6Q8A6_9ZZZZ</name>
<evidence type="ECO:0000256" key="3">
    <source>
        <dbReference type="SAM" id="Phobius"/>
    </source>
</evidence>
<accession>A0A6J6Q8A6</accession>
<gene>
    <name evidence="4" type="ORF">UFOPK2166_00562</name>
    <name evidence="5" type="ORF">UFOPK2657_00205</name>
</gene>
<dbReference type="GO" id="GO:0017003">
    <property type="term" value="P:protein-heme linkage"/>
    <property type="evidence" value="ECO:0007669"/>
    <property type="project" value="InterPro"/>
</dbReference>
<evidence type="ECO:0000256" key="2">
    <source>
        <dbReference type="ARBA" id="ARBA00023136"/>
    </source>
</evidence>
<evidence type="ECO:0000256" key="1">
    <source>
        <dbReference type="ARBA" id="ARBA00004370"/>
    </source>
</evidence>
<organism evidence="5">
    <name type="scientific">freshwater metagenome</name>
    <dbReference type="NCBI Taxonomy" id="449393"/>
    <lineage>
        <taxon>unclassified sequences</taxon>
        <taxon>metagenomes</taxon>
        <taxon>ecological metagenomes</taxon>
    </lineage>
</organism>